<dbReference type="Pfam" id="PF20256">
    <property type="entry name" value="MoCoBD_2"/>
    <property type="match status" value="1"/>
</dbReference>
<evidence type="ECO:0000313" key="2">
    <source>
        <dbReference type="EMBL" id="CAB4614026.1"/>
    </source>
</evidence>
<dbReference type="Gene3D" id="3.30.365.10">
    <property type="entry name" value="Aldehyde oxidase/xanthine dehydrogenase, molybdopterin binding domain"/>
    <property type="match status" value="4"/>
</dbReference>
<dbReference type="Pfam" id="PF02738">
    <property type="entry name" value="MoCoBD_1"/>
    <property type="match status" value="1"/>
</dbReference>
<dbReference type="AlphaFoldDB" id="A0A6J6HLX7"/>
<dbReference type="InterPro" id="IPR017609">
    <property type="entry name" value="Xanthine_dehydrogenase_dsu"/>
</dbReference>
<name>A0A6J6HLX7_9ZZZZ</name>
<gene>
    <name evidence="2" type="ORF">UFOPK1889_00464</name>
</gene>
<dbReference type="PANTHER" id="PTHR11908">
    <property type="entry name" value="XANTHINE DEHYDROGENASE"/>
    <property type="match status" value="1"/>
</dbReference>
<dbReference type="GO" id="GO:0016491">
    <property type="term" value="F:oxidoreductase activity"/>
    <property type="evidence" value="ECO:0007669"/>
    <property type="project" value="InterPro"/>
</dbReference>
<dbReference type="InterPro" id="IPR008274">
    <property type="entry name" value="AldOxase/xan_DH_MoCoBD1"/>
</dbReference>
<dbReference type="InterPro" id="IPR037165">
    <property type="entry name" value="AldOxase/xan_DH_Mopterin-bd_sf"/>
</dbReference>
<reference evidence="2" key="1">
    <citation type="submission" date="2020-05" db="EMBL/GenBank/DDBJ databases">
        <authorList>
            <person name="Chiriac C."/>
            <person name="Salcher M."/>
            <person name="Ghai R."/>
            <person name="Kavagutti S V."/>
        </authorList>
    </citation>
    <scope>NUCLEOTIDE SEQUENCE</scope>
</reference>
<dbReference type="InterPro" id="IPR036856">
    <property type="entry name" value="Ald_Oxase/Xan_DH_a/b_sf"/>
</dbReference>
<dbReference type="SMART" id="SM01008">
    <property type="entry name" value="Ald_Xan_dh_C"/>
    <property type="match status" value="1"/>
</dbReference>
<sequence>MSTTKTRRDTLGSSALRPDAPAKVQGDFAFTSDLHAENMLWGATLRSPHPHARIVSIDVSAAWKIIGVETVITASDVPGQMSYGLISEDQPVFASDVVRYMGEPIAAVAADHPETCRRALAAISVVYEILPALTDPELAIDGSFEAIHPDGNLIRHQRIVHGDPTVTAPIVVEGTYDIGMQDQAFLGTESALAIPDHDGGGVEVYVATQWLHEDRKQMAKCLNLPEEKIRLVLGGVGGAFGAREDISLQVHTSLLALRTGRPVKMQYGREESFFGHVHRHPAKVWMRHHADTDGMIVKIEARFVFDGGAYSSTSSAVLINGVTHTQGPYKCPNAIVDGYATRTNNPPCGAMRGFGVVQACFAHEGQMDKLAAATGIDEVEIRLRNIISTGDTMITGQVLESVAPVERCIRETAAIPLPPDMSANPNELDLPGGSGRTAERSNIVRGIGWGVSMKNLMYSEGFDDYSTARCTLSDGVATIKFATSEVGQGFVTLAPQIVRSVLGVDAVITDTIDTQIGSAGSTSASRQTWMSGGAVDGASRAVRERLFELVGAANGIDPLRLMIEDTDVVDTMGTFRISVTEASRGVTITETFEYHHKTTEDLNEDGQGNCHVAFAFVAHRAVVDVDPELGLVKVVQIATAQDVGRVLNPLSAIGQLEGGIAQGLGLAVMEEIVVTDGKVRNPSFTDYLLPTALDAPVVVARFIEEPDPQAPMGAKGIGEPPCISVTPAIVAAIRNAIGKQIDRCPVRPQDICL</sequence>
<dbReference type="SUPFAM" id="SSF56003">
    <property type="entry name" value="Molybdenum cofactor-binding domain"/>
    <property type="match status" value="1"/>
</dbReference>
<dbReference type="Gene3D" id="3.90.1170.50">
    <property type="entry name" value="Aldehyde oxidase/xanthine dehydrogenase, a/b hammerhead"/>
    <property type="match status" value="1"/>
</dbReference>
<dbReference type="SUPFAM" id="SSF54665">
    <property type="entry name" value="CO dehydrogenase molybdoprotein N-domain-like"/>
    <property type="match status" value="1"/>
</dbReference>
<evidence type="ECO:0000259" key="1">
    <source>
        <dbReference type="SMART" id="SM01008"/>
    </source>
</evidence>
<dbReference type="GO" id="GO:0005506">
    <property type="term" value="F:iron ion binding"/>
    <property type="evidence" value="ECO:0007669"/>
    <property type="project" value="InterPro"/>
</dbReference>
<accession>A0A6J6HLX7</accession>
<protein>
    <submittedName>
        <fullName evidence="2">Unannotated protein</fullName>
    </submittedName>
</protein>
<feature type="domain" description="Aldehyde oxidase/xanthine dehydrogenase a/b hammerhead" evidence="1">
    <location>
        <begin position="25"/>
        <end position="131"/>
    </location>
</feature>
<dbReference type="InterPro" id="IPR016208">
    <property type="entry name" value="Ald_Oxase/xanthine_DH-like"/>
</dbReference>
<dbReference type="NCBIfam" id="TIGR03196">
    <property type="entry name" value="pucD"/>
    <property type="match status" value="1"/>
</dbReference>
<proteinExistence type="predicted"/>
<dbReference type="InterPro" id="IPR000674">
    <property type="entry name" value="Ald_Oxase/Xan_DH_a/b"/>
</dbReference>
<dbReference type="EMBL" id="CAEZUZ010000054">
    <property type="protein sequence ID" value="CAB4614026.1"/>
    <property type="molecule type" value="Genomic_DNA"/>
</dbReference>
<organism evidence="2">
    <name type="scientific">freshwater metagenome</name>
    <dbReference type="NCBI Taxonomy" id="449393"/>
    <lineage>
        <taxon>unclassified sequences</taxon>
        <taxon>metagenomes</taxon>
        <taxon>ecological metagenomes</taxon>
    </lineage>
</organism>
<dbReference type="PANTHER" id="PTHR11908:SF157">
    <property type="entry name" value="XANTHINE DEHYDROGENASE SUBUNIT D-RELATED"/>
    <property type="match status" value="1"/>
</dbReference>
<dbReference type="InterPro" id="IPR046867">
    <property type="entry name" value="AldOxase/xan_DH_MoCoBD2"/>
</dbReference>
<dbReference type="Pfam" id="PF01315">
    <property type="entry name" value="Ald_Xan_dh_C"/>
    <property type="match status" value="1"/>
</dbReference>